<organism evidence="1 2">
    <name type="scientific">Mordavella massiliensis</name>
    <dbReference type="NCBI Taxonomy" id="1871024"/>
    <lineage>
        <taxon>Bacteria</taxon>
        <taxon>Bacillati</taxon>
        <taxon>Bacillota</taxon>
        <taxon>Clostridia</taxon>
        <taxon>Eubacteriales</taxon>
        <taxon>Clostridiaceae</taxon>
        <taxon>Mordavella</taxon>
    </lineage>
</organism>
<accession>A0A938XBT5</accession>
<reference evidence="1" key="1">
    <citation type="submission" date="2020-08" db="EMBL/GenBank/DDBJ databases">
        <authorList>
            <person name="Cejkova D."/>
            <person name="Kubasova T."/>
            <person name="Jahodarova E."/>
            <person name="Rychlik I."/>
        </authorList>
    </citation>
    <scope>NUCLEOTIDE SEQUENCE</scope>
    <source>
        <strain evidence="1">An582</strain>
    </source>
</reference>
<gene>
    <name evidence="1" type="ORF">H6A20_08105</name>
</gene>
<dbReference type="Proteomes" id="UP000705508">
    <property type="component" value="Unassembled WGS sequence"/>
</dbReference>
<reference evidence="1" key="2">
    <citation type="journal article" date="2021" name="Sci. Rep.">
        <title>The distribution of antibiotic resistance genes in chicken gut microbiota commensals.</title>
        <authorList>
            <person name="Juricova H."/>
            <person name="Matiasovicova J."/>
            <person name="Kubasova T."/>
            <person name="Cejkova D."/>
            <person name="Rychlik I."/>
        </authorList>
    </citation>
    <scope>NUCLEOTIDE SEQUENCE</scope>
    <source>
        <strain evidence="1">An582</strain>
    </source>
</reference>
<evidence type="ECO:0000313" key="1">
    <source>
        <dbReference type="EMBL" id="MBM6948618.1"/>
    </source>
</evidence>
<sequence length="127" mass="14926">MYIKIYTKSQLVLLRSVNRLFRKKYRLPQEILNRVEAILMVKELGENGFVAVLLDPVENDMTGIEDVLNCYPRLLKDGEDVTDVPVEETNTWLTKGKEWYMDTLKIKGEKSWIYAIYSMTVERIYGK</sequence>
<proteinExistence type="predicted"/>
<evidence type="ECO:0000313" key="2">
    <source>
        <dbReference type="Proteomes" id="UP000705508"/>
    </source>
</evidence>
<protein>
    <submittedName>
        <fullName evidence="1">Uncharacterized protein</fullName>
    </submittedName>
</protein>
<dbReference type="RefSeq" id="WP_204906630.1">
    <property type="nucleotide sequence ID" value="NZ_JACJKS010000009.1"/>
</dbReference>
<comment type="caution">
    <text evidence="1">The sequence shown here is derived from an EMBL/GenBank/DDBJ whole genome shotgun (WGS) entry which is preliminary data.</text>
</comment>
<name>A0A938XBT5_9CLOT</name>
<dbReference type="EMBL" id="JACJKS010000009">
    <property type="protein sequence ID" value="MBM6948618.1"/>
    <property type="molecule type" value="Genomic_DNA"/>
</dbReference>
<dbReference type="AlphaFoldDB" id="A0A938XBT5"/>